<dbReference type="RefSeq" id="WP_198123403.1">
    <property type="nucleotide sequence ID" value="NZ_JAECZC010000004.1"/>
</dbReference>
<dbReference type="SUPFAM" id="SSF69318">
    <property type="entry name" value="Integrin alpha N-terminal domain"/>
    <property type="match status" value="3"/>
</dbReference>
<dbReference type="InterPro" id="IPR013783">
    <property type="entry name" value="Ig-like_fold"/>
</dbReference>
<reference evidence="6 7" key="1">
    <citation type="journal article" date="2021" name="Int. J. Syst. Evol. Microbiol.">
        <title>Amazonocrinis nigriterrae gen. nov., sp. nov., Atlanticothrix silvestris gen. nov., sp. nov. and Dendronalium phyllosphericum gen. nov., sp. nov., nostocacean cyanobacteria from Brazilian environments.</title>
        <authorList>
            <person name="Alvarenga D.O."/>
            <person name="Andreote A.P.D."/>
            <person name="Branco L.H.Z."/>
            <person name="Delbaje E."/>
            <person name="Cruz R.B."/>
            <person name="Varani A.M."/>
            <person name="Fiore M.F."/>
        </authorList>
    </citation>
    <scope>NUCLEOTIDE SEQUENCE [LARGE SCALE GENOMIC DNA]</scope>
    <source>
        <strain evidence="6 7">CENA67</strain>
    </source>
</reference>
<keyword evidence="3" id="KW-0378">Hydrolase</keyword>
<dbReference type="InterPro" id="IPR018511">
    <property type="entry name" value="Hemolysin-typ_Ca-bd_CS"/>
</dbReference>
<protein>
    <submittedName>
        <fullName evidence="6">FG-GAP repeat protein</fullName>
    </submittedName>
</protein>
<dbReference type="PANTHER" id="PTHR23221:SF7">
    <property type="entry name" value="PHOSPHATIDYLINOSITOL-GLYCAN-SPECIFIC PHOSPHOLIPASE D"/>
    <property type="match status" value="1"/>
</dbReference>
<dbReference type="Gene3D" id="2.130.10.130">
    <property type="entry name" value="Integrin alpha, N-terminal"/>
    <property type="match status" value="6"/>
</dbReference>
<dbReference type="NCBIfam" id="NF012211">
    <property type="entry name" value="tand_rpt_95"/>
    <property type="match status" value="2"/>
</dbReference>
<dbReference type="InterPro" id="IPR013517">
    <property type="entry name" value="FG-GAP"/>
</dbReference>
<keyword evidence="1" id="KW-0732">Signal</keyword>
<dbReference type="PROSITE" id="PS51470">
    <property type="entry name" value="FG_GAP"/>
    <property type="match status" value="5"/>
</dbReference>
<accession>A0A8J7L6K5</accession>
<evidence type="ECO:0000259" key="5">
    <source>
        <dbReference type="SMART" id="SM00736"/>
    </source>
</evidence>
<dbReference type="GO" id="GO:0007155">
    <property type="term" value="P:cell adhesion"/>
    <property type="evidence" value="ECO:0007669"/>
    <property type="project" value="InterPro"/>
</dbReference>
<evidence type="ECO:0000313" key="7">
    <source>
        <dbReference type="Proteomes" id="UP000632766"/>
    </source>
</evidence>
<dbReference type="SUPFAM" id="SSF51120">
    <property type="entry name" value="beta-Roll"/>
    <property type="match status" value="1"/>
</dbReference>
<dbReference type="InterPro" id="IPR015919">
    <property type="entry name" value="Cadherin-like_sf"/>
</dbReference>
<dbReference type="SUPFAM" id="SSF49313">
    <property type="entry name" value="Cadherin-like"/>
    <property type="match status" value="1"/>
</dbReference>
<evidence type="ECO:0000256" key="3">
    <source>
        <dbReference type="ARBA" id="ARBA00022801"/>
    </source>
</evidence>
<dbReference type="Pfam" id="PF05345">
    <property type="entry name" value="He_PIG"/>
    <property type="match status" value="1"/>
</dbReference>
<dbReference type="Pfam" id="PF17892">
    <property type="entry name" value="Cadherin_5"/>
    <property type="match status" value="1"/>
</dbReference>
<dbReference type="InterPro" id="IPR006644">
    <property type="entry name" value="Cadg"/>
</dbReference>
<dbReference type="PANTHER" id="PTHR23221">
    <property type="entry name" value="GLYCOSYLPHOSPHATIDYLINOSITOL PHOSPHOLIPASE D"/>
    <property type="match status" value="1"/>
</dbReference>
<dbReference type="InterPro" id="IPR041690">
    <property type="entry name" value="Cadherin_5"/>
</dbReference>
<evidence type="ECO:0000256" key="4">
    <source>
        <dbReference type="ARBA" id="ARBA00023180"/>
    </source>
</evidence>
<evidence type="ECO:0000313" key="6">
    <source>
        <dbReference type="EMBL" id="MBH8561383.1"/>
    </source>
</evidence>
<dbReference type="Proteomes" id="UP000632766">
    <property type="component" value="Unassembled WGS sequence"/>
</dbReference>
<dbReference type="GO" id="GO:0005509">
    <property type="term" value="F:calcium ion binding"/>
    <property type="evidence" value="ECO:0007669"/>
    <property type="project" value="InterPro"/>
</dbReference>
<proteinExistence type="predicted"/>
<dbReference type="Pfam" id="PF01839">
    <property type="entry name" value="FG-GAP"/>
    <property type="match status" value="10"/>
</dbReference>
<dbReference type="Gene3D" id="2.60.40.10">
    <property type="entry name" value="Immunoglobulins"/>
    <property type="match status" value="1"/>
</dbReference>
<dbReference type="SMART" id="SM00736">
    <property type="entry name" value="CADG"/>
    <property type="match status" value="1"/>
</dbReference>
<dbReference type="PROSITE" id="PS00330">
    <property type="entry name" value="HEMOLYSIN_CALCIUM"/>
    <property type="match status" value="2"/>
</dbReference>
<name>A0A8J7L6K5_9NOST</name>
<gene>
    <name evidence="6" type="ORF">I8748_04185</name>
</gene>
<dbReference type="NCBIfam" id="TIGR01965">
    <property type="entry name" value="VCBS_repeat"/>
    <property type="match status" value="1"/>
</dbReference>
<sequence>MANINFSDLDGSNGFVIYGTSRIVRSAGDINGDGIDDLIIKANGSKSYVVFGNSSGFGASFDLSSLNGSNGFVINGTSSSFSSAGDINGDGIDDLIIGANSSAYNTNNLNVGTSYVVFGNTSGFGAEFNLSDLNGSNGFTINGIVINDIDRYSFARNDVSSGGDINGDGFDDLIIRINRGAIIPGANANTYDPEETYVVFGSSDDLSAGFDLSTLNGSNGFVINGIDGYDRVSYDIIGLSVNNGGDINGDGFNDVIIKAPFAQRSYVVFGKSSGFSASLNVSDLDGSNGFTISGAGFSVANAGDFNGDGIDDLIVGAPFASPNGQSAAGQSYVVFGSSSGFSASLNVSDLDGSNGFAINGNDTSGLSGSFVGSAGDFNGDGFDDLIIGSSYMGIDTGVYGSQKTYVVFGSSSSFGAEFNLSDLNGTNGLVISGTGNYDVYSYSGAGDINGDGFDDVIVNSRFERSFVVFGFATPTTNQTPVGVNDTATTDEDTAVNISVLANDSDPDNDPLTVTAVNGNTIAVGTSIFLSSGAFLTLNADGTFTYNPNGQFDTLGVGENGSDSFTYTVSDGSFTSTATVNLTINGVNDAPTAVISNFFLSTLNGNNGFVINGINAGDYSGFSVSNAGDINGDGIDDLIIGAPNADPNGQFLAGESYVVFGSSSGFSASLDLSDLDGSNGFVINGIDAFDNSGFSVSNAGDINGDGIGDLIIGAPYADPNGQSSAGKSYVVFGSSSGFNGSFDLSSLDGSNGFVINGIEADDSLGKSVSSAGDINGDGIDDLIIGAPYADSNGQPFAGESYVVFGKSSGFSASFDLSSLDGSNGFVINGVDADRSGRFVSSAGDINGDGIDDLIIGAPYADSNGQPFAGESYVVFGKSSGFSATFNLSSLDGTNGFVINGVDVFDNSGRSASNGGDINGDGFDDLIIGAPSVNPTDQPYAGESYVVFGKSSGFSASFDLSSLDGSNGFVIRGIYAYDRLGFSVTGVGDINGDSFDDLIVGALDSDQAYVVFGKSSGFSASFNLSSLDGSNGFVIRGIDGFDRRNLSISGAGDINDDGIDDLIIGAPNASPNGQYNAGKSYVVFGFATAATTNEDTPINILANNILRRYTDINDGDTLSISAFTNASNGTLTLNDNGTPSVTDDDYFTYTPNANYSGTDSFSFTVSDGNGGSIDGSFNINIKPVNDAPIVANAIADITTTENSAFSFTFDADTFSDVDAGDTLTYTATLVDDSPLPDWLAFNANTRTFSGTPDDTDVGTISLKVIATDSSNASVSESFDLTVTPLNFTGTRGRDVLIGTASNNIIDGVGGNDELSGGAGNDILIGGTGSDVLTGGAGNDLFVYNSIRDAKDKITDFSPGADKIVLTDLFASFNLGSLNYETATAQGYLSFRSQGNNTAVLIDPDGLTGRAVAMNLLTVLDVSSNTLANADNFVF</sequence>
<comment type="caution">
    <text evidence="6">The sequence shown here is derived from an EMBL/GenBank/DDBJ whole genome shotgun (WGS) entry which is preliminary data.</text>
</comment>
<dbReference type="SMART" id="SM00191">
    <property type="entry name" value="Int_alpha"/>
    <property type="match status" value="11"/>
</dbReference>
<dbReference type="InterPro" id="IPR010221">
    <property type="entry name" value="VCBS_dom"/>
</dbReference>
<dbReference type="InterPro" id="IPR011049">
    <property type="entry name" value="Serralysin-like_metalloprot_C"/>
</dbReference>
<keyword evidence="4" id="KW-0325">Glycoprotein</keyword>
<dbReference type="EMBL" id="JAECZC010000004">
    <property type="protein sequence ID" value="MBH8561383.1"/>
    <property type="molecule type" value="Genomic_DNA"/>
</dbReference>
<dbReference type="PRINTS" id="PR01185">
    <property type="entry name" value="INTEGRINA"/>
</dbReference>
<dbReference type="InterPro" id="IPR028994">
    <property type="entry name" value="Integrin_alpha_N"/>
</dbReference>
<dbReference type="GO" id="GO:0016787">
    <property type="term" value="F:hydrolase activity"/>
    <property type="evidence" value="ECO:0007669"/>
    <property type="project" value="UniProtKB-KW"/>
</dbReference>
<feature type="domain" description="Dystroglycan-type cadherin-like" evidence="5">
    <location>
        <begin position="1187"/>
        <end position="1287"/>
    </location>
</feature>
<dbReference type="Gene3D" id="2.60.40.3440">
    <property type="match status" value="1"/>
</dbReference>
<dbReference type="InterPro" id="IPR013519">
    <property type="entry name" value="Int_alpha_beta-p"/>
</dbReference>
<dbReference type="PRINTS" id="PR00313">
    <property type="entry name" value="CABNDNGRPT"/>
</dbReference>
<dbReference type="Pfam" id="PF17963">
    <property type="entry name" value="Big_9"/>
    <property type="match status" value="1"/>
</dbReference>
<organism evidence="6 7">
    <name type="scientific">Amazonocrinis nigriterrae CENA67</name>
    <dbReference type="NCBI Taxonomy" id="2794033"/>
    <lineage>
        <taxon>Bacteria</taxon>
        <taxon>Bacillati</taxon>
        <taxon>Cyanobacteriota</taxon>
        <taxon>Cyanophyceae</taxon>
        <taxon>Nostocales</taxon>
        <taxon>Nostocaceae</taxon>
        <taxon>Amazonocrinis</taxon>
        <taxon>Amazonocrinis nigriterrae</taxon>
    </lineage>
</organism>
<keyword evidence="2" id="KW-0677">Repeat</keyword>
<evidence type="ECO:0000256" key="1">
    <source>
        <dbReference type="ARBA" id="ARBA00022729"/>
    </source>
</evidence>
<evidence type="ECO:0000256" key="2">
    <source>
        <dbReference type="ARBA" id="ARBA00022737"/>
    </source>
</evidence>
<dbReference type="InterPro" id="IPR000413">
    <property type="entry name" value="Integrin_alpha"/>
</dbReference>
<dbReference type="GO" id="GO:0008305">
    <property type="term" value="C:integrin complex"/>
    <property type="evidence" value="ECO:0007669"/>
    <property type="project" value="InterPro"/>
</dbReference>
<keyword evidence="7" id="KW-1185">Reference proteome</keyword>